<dbReference type="Proteomes" id="UP001066276">
    <property type="component" value="Chromosome 3_2"/>
</dbReference>
<accession>A0AAV7TP72</accession>
<organism evidence="2 3">
    <name type="scientific">Pleurodeles waltl</name>
    <name type="common">Iberian ribbed newt</name>
    <dbReference type="NCBI Taxonomy" id="8319"/>
    <lineage>
        <taxon>Eukaryota</taxon>
        <taxon>Metazoa</taxon>
        <taxon>Chordata</taxon>
        <taxon>Craniata</taxon>
        <taxon>Vertebrata</taxon>
        <taxon>Euteleostomi</taxon>
        <taxon>Amphibia</taxon>
        <taxon>Batrachia</taxon>
        <taxon>Caudata</taxon>
        <taxon>Salamandroidea</taxon>
        <taxon>Salamandridae</taxon>
        <taxon>Pleurodelinae</taxon>
        <taxon>Pleurodeles</taxon>
    </lineage>
</organism>
<evidence type="ECO:0000256" key="1">
    <source>
        <dbReference type="SAM" id="MobiDB-lite"/>
    </source>
</evidence>
<comment type="caution">
    <text evidence="2">The sequence shown here is derived from an EMBL/GenBank/DDBJ whole genome shotgun (WGS) entry which is preliminary data.</text>
</comment>
<dbReference type="AlphaFoldDB" id="A0AAV7TP72"/>
<evidence type="ECO:0000313" key="3">
    <source>
        <dbReference type="Proteomes" id="UP001066276"/>
    </source>
</evidence>
<dbReference type="EMBL" id="JANPWB010000006">
    <property type="protein sequence ID" value="KAJ1178220.1"/>
    <property type="molecule type" value="Genomic_DNA"/>
</dbReference>
<reference evidence="2" key="1">
    <citation type="journal article" date="2022" name="bioRxiv">
        <title>Sequencing and chromosome-scale assembly of the giantPleurodeles waltlgenome.</title>
        <authorList>
            <person name="Brown T."/>
            <person name="Elewa A."/>
            <person name="Iarovenko S."/>
            <person name="Subramanian E."/>
            <person name="Araus A.J."/>
            <person name="Petzold A."/>
            <person name="Susuki M."/>
            <person name="Suzuki K.-i.T."/>
            <person name="Hayashi T."/>
            <person name="Toyoda A."/>
            <person name="Oliveira C."/>
            <person name="Osipova E."/>
            <person name="Leigh N.D."/>
            <person name="Simon A."/>
            <person name="Yun M.H."/>
        </authorList>
    </citation>
    <scope>NUCLEOTIDE SEQUENCE</scope>
    <source>
        <strain evidence="2">20211129_DDA</strain>
        <tissue evidence="2">Liver</tissue>
    </source>
</reference>
<keyword evidence="3" id="KW-1185">Reference proteome</keyword>
<proteinExistence type="predicted"/>
<sequence length="104" mass="11654">MEPREPRPHSLLPRGPIGRRGLRAAGKLRPLVQHSGRRAETKPTTKRGGEWVRGAAEALTAPEGRRRKEPDSGQIPSQKNPTDLWMPSLRPPSPLGHTYPERHH</sequence>
<protein>
    <submittedName>
        <fullName evidence="2">Uncharacterized protein</fullName>
    </submittedName>
</protein>
<feature type="region of interest" description="Disordered" evidence="1">
    <location>
        <begin position="1"/>
        <end position="104"/>
    </location>
</feature>
<gene>
    <name evidence="2" type="ORF">NDU88_003467</name>
</gene>
<feature type="compositionally biased region" description="Basic and acidic residues" evidence="1">
    <location>
        <begin position="37"/>
        <end position="50"/>
    </location>
</feature>
<evidence type="ECO:0000313" key="2">
    <source>
        <dbReference type="EMBL" id="KAJ1178220.1"/>
    </source>
</evidence>
<name>A0AAV7TP72_PLEWA</name>